<dbReference type="Pfam" id="PF03966">
    <property type="entry name" value="Trm112p"/>
    <property type="match status" value="1"/>
</dbReference>
<dbReference type="Gene3D" id="2.20.25.10">
    <property type="match status" value="1"/>
</dbReference>
<evidence type="ECO:0000313" key="2">
    <source>
        <dbReference type="Proteomes" id="UP000186857"/>
    </source>
</evidence>
<comment type="caution">
    <text evidence="1">The sequence shown here is derived from an EMBL/GenBank/DDBJ whole genome shotgun (WGS) entry which is preliminary data.</text>
</comment>
<dbReference type="SUPFAM" id="SSF158997">
    <property type="entry name" value="Trm112p-like"/>
    <property type="match status" value="1"/>
</dbReference>
<reference evidence="1 2" key="1">
    <citation type="submission" date="2016-12" db="EMBL/GenBank/DDBJ databases">
        <title>Genomic Comparison of strains in the 'Actinomyces naeslundii' Group.</title>
        <authorList>
            <person name="Mughal S.R."/>
            <person name="Do T."/>
            <person name="Gilbert S.C."/>
            <person name="Witherden E.A."/>
            <person name="Didelot X."/>
            <person name="Beighton D."/>
        </authorList>
    </citation>
    <scope>NUCLEOTIDE SEQUENCE [LARGE SCALE GENOMIC DNA]</scope>
    <source>
        <strain evidence="1 2">CCUG 33920</strain>
    </source>
</reference>
<name>A0A1Q8V4Y9_9ACTO</name>
<accession>A0A1Q8V4Y9</accession>
<dbReference type="EMBL" id="MSKJ01000033">
    <property type="protein sequence ID" value="OLO43137.1"/>
    <property type="molecule type" value="Genomic_DNA"/>
</dbReference>
<sequence length="79" mass="8276">MSLPDNASVPEPRLLPSGLRAVLRCPLSGDELVDGIDDTGHPTLVSQSAGLAYPVRDGVPILLVHEARRVCAPDPDPLG</sequence>
<gene>
    <name evidence="1" type="ORF">BKH29_11920</name>
</gene>
<organism evidence="1 2">
    <name type="scientific">Actinomyces oris</name>
    <dbReference type="NCBI Taxonomy" id="544580"/>
    <lineage>
        <taxon>Bacteria</taxon>
        <taxon>Bacillati</taxon>
        <taxon>Actinomycetota</taxon>
        <taxon>Actinomycetes</taxon>
        <taxon>Actinomycetales</taxon>
        <taxon>Actinomycetaceae</taxon>
        <taxon>Actinomyces</taxon>
    </lineage>
</organism>
<dbReference type="OrthoDB" id="9812205at2"/>
<proteinExistence type="predicted"/>
<dbReference type="RefSeq" id="WP_075377551.1">
    <property type="nucleotide sequence ID" value="NZ_MSKJ01000033.1"/>
</dbReference>
<dbReference type="Proteomes" id="UP000186857">
    <property type="component" value="Unassembled WGS sequence"/>
</dbReference>
<dbReference type="InterPro" id="IPR005651">
    <property type="entry name" value="Trm112-like"/>
</dbReference>
<evidence type="ECO:0000313" key="1">
    <source>
        <dbReference type="EMBL" id="OLO43137.1"/>
    </source>
</evidence>
<dbReference type="AlphaFoldDB" id="A0A1Q8V4Y9"/>
<protein>
    <submittedName>
        <fullName evidence="1">Uncharacterized protein</fullName>
    </submittedName>
</protein>